<sequence>MAGKTEKFLALVLRQAKCRGEQPHCFPPGPGNPAVLEVTDGPHAQPRAFGELLLRQPRPTAPGA</sequence>
<dbReference type="EMBL" id="LMWN01000085">
    <property type="protein sequence ID" value="KUM97202.1"/>
    <property type="molecule type" value="Genomic_DNA"/>
</dbReference>
<dbReference type="Proteomes" id="UP000053127">
    <property type="component" value="Unassembled WGS sequence"/>
</dbReference>
<gene>
    <name evidence="1" type="ORF">AQI95_42070</name>
</gene>
<evidence type="ECO:0000313" key="1">
    <source>
        <dbReference type="EMBL" id="KUM97202.1"/>
    </source>
</evidence>
<protein>
    <submittedName>
        <fullName evidence="1">Uncharacterized protein</fullName>
    </submittedName>
</protein>
<organism evidence="1 2">
    <name type="scientific">Streptomyces yokosukanensis</name>
    <dbReference type="NCBI Taxonomy" id="67386"/>
    <lineage>
        <taxon>Bacteria</taxon>
        <taxon>Bacillati</taxon>
        <taxon>Actinomycetota</taxon>
        <taxon>Actinomycetes</taxon>
        <taxon>Kitasatosporales</taxon>
        <taxon>Streptomycetaceae</taxon>
        <taxon>Streptomyces</taxon>
    </lineage>
</organism>
<accession>A0A101NQI6</accession>
<keyword evidence="2" id="KW-1185">Reference proteome</keyword>
<evidence type="ECO:0000313" key="2">
    <source>
        <dbReference type="Proteomes" id="UP000053127"/>
    </source>
</evidence>
<comment type="caution">
    <text evidence="1">The sequence shown here is derived from an EMBL/GenBank/DDBJ whole genome shotgun (WGS) entry which is preliminary data.</text>
</comment>
<proteinExistence type="predicted"/>
<name>A0A101NQI6_9ACTN</name>
<reference evidence="1 2" key="1">
    <citation type="submission" date="2015-10" db="EMBL/GenBank/DDBJ databases">
        <title>Draft genome sequence of Streptomyces yokosukanensis DSM 40224, type strain for the species Streptomyces yokosukanensis.</title>
        <authorList>
            <person name="Ruckert C."/>
            <person name="Winkler A."/>
            <person name="Kalinowski J."/>
            <person name="Kampfer P."/>
            <person name="Glaeser S."/>
        </authorList>
    </citation>
    <scope>NUCLEOTIDE SEQUENCE [LARGE SCALE GENOMIC DNA]</scope>
    <source>
        <strain evidence="1 2">DSM 40224</strain>
    </source>
</reference>
<dbReference type="AlphaFoldDB" id="A0A101NQI6"/>